<evidence type="ECO:0000313" key="3">
    <source>
        <dbReference type="EMBL" id="CAF3730614.1"/>
    </source>
</evidence>
<evidence type="ECO:0000313" key="4">
    <source>
        <dbReference type="EMBL" id="CAF4250101.1"/>
    </source>
</evidence>
<dbReference type="AlphaFoldDB" id="A0A814DL09"/>
<accession>A0A814DL09</accession>
<evidence type="ECO:0000313" key="5">
    <source>
        <dbReference type="Proteomes" id="UP000663829"/>
    </source>
</evidence>
<comment type="caution">
    <text evidence="1">The sequence shown here is derived from an EMBL/GenBank/DDBJ whole genome shotgun (WGS) entry which is preliminary data.</text>
</comment>
<dbReference type="Proteomes" id="UP000663829">
    <property type="component" value="Unassembled WGS sequence"/>
</dbReference>
<proteinExistence type="predicted"/>
<dbReference type="EMBL" id="CAJOBC010002388">
    <property type="protein sequence ID" value="CAF3730614.1"/>
    <property type="molecule type" value="Genomic_DNA"/>
</dbReference>
<keyword evidence="5" id="KW-1185">Reference proteome</keyword>
<sequence>MTTISIAHEQALQITSLENIITVIILLRMSHQEISIIIPNAQDTDIQPVSVLLPLKRSLTSNDGENYQQSKKLVVEIEQNSLIIHKFYLQLKQSYEHGKLTFDDDYIEIMLLLLNNCSYLQKLRLKKLFFEEDI</sequence>
<evidence type="ECO:0000313" key="1">
    <source>
        <dbReference type="EMBL" id="CAF0955535.1"/>
    </source>
</evidence>
<dbReference type="Proteomes" id="UP000681722">
    <property type="component" value="Unassembled WGS sequence"/>
</dbReference>
<dbReference type="EMBL" id="CAJNOK010030099">
    <property type="protein sequence ID" value="CAF1456044.1"/>
    <property type="molecule type" value="Genomic_DNA"/>
</dbReference>
<evidence type="ECO:0000313" key="2">
    <source>
        <dbReference type="EMBL" id="CAF1456044.1"/>
    </source>
</evidence>
<reference evidence="1" key="1">
    <citation type="submission" date="2021-02" db="EMBL/GenBank/DDBJ databases">
        <authorList>
            <person name="Nowell W R."/>
        </authorList>
    </citation>
    <scope>NUCLEOTIDE SEQUENCE</scope>
</reference>
<gene>
    <name evidence="1" type="ORF">GPM918_LOCUS11476</name>
    <name evidence="2" type="ORF">OVA965_LOCUS35039</name>
    <name evidence="3" type="ORF">SRO942_LOCUS11477</name>
    <name evidence="4" type="ORF">TMI583_LOCUS35997</name>
</gene>
<dbReference type="Proteomes" id="UP000677228">
    <property type="component" value="Unassembled WGS sequence"/>
</dbReference>
<organism evidence="1 5">
    <name type="scientific">Didymodactylos carnosus</name>
    <dbReference type="NCBI Taxonomy" id="1234261"/>
    <lineage>
        <taxon>Eukaryota</taxon>
        <taxon>Metazoa</taxon>
        <taxon>Spiralia</taxon>
        <taxon>Gnathifera</taxon>
        <taxon>Rotifera</taxon>
        <taxon>Eurotatoria</taxon>
        <taxon>Bdelloidea</taxon>
        <taxon>Philodinida</taxon>
        <taxon>Philodinidae</taxon>
        <taxon>Didymodactylos</taxon>
    </lineage>
</organism>
<protein>
    <submittedName>
        <fullName evidence="1">Uncharacterized protein</fullName>
    </submittedName>
</protein>
<dbReference type="Proteomes" id="UP000682733">
    <property type="component" value="Unassembled WGS sequence"/>
</dbReference>
<dbReference type="EMBL" id="CAJOBA010051957">
    <property type="protein sequence ID" value="CAF4250101.1"/>
    <property type="molecule type" value="Genomic_DNA"/>
</dbReference>
<name>A0A814DL09_9BILA</name>
<dbReference type="EMBL" id="CAJNOQ010002388">
    <property type="protein sequence ID" value="CAF0955535.1"/>
    <property type="molecule type" value="Genomic_DNA"/>
</dbReference>